<protein>
    <recommendedName>
        <fullName evidence="4">Transposase</fullName>
    </recommendedName>
</protein>
<comment type="caution">
    <text evidence="2">The sequence shown here is derived from an EMBL/GenBank/DDBJ whole genome shotgun (WGS) entry which is preliminary data.</text>
</comment>
<dbReference type="PANTHER" id="PTHR47326">
    <property type="entry name" value="TRANSPOSABLE ELEMENT TC3 TRANSPOSASE-LIKE PROTEIN"/>
    <property type="match status" value="1"/>
</dbReference>
<name>A0AAV8YIL4_9CUCU</name>
<evidence type="ECO:0000256" key="1">
    <source>
        <dbReference type="ARBA" id="ARBA00004123"/>
    </source>
</evidence>
<dbReference type="Gene3D" id="3.30.420.10">
    <property type="entry name" value="Ribonuclease H-like superfamily/Ribonuclease H"/>
    <property type="match status" value="1"/>
</dbReference>
<accession>A0AAV8YIL4</accession>
<proteinExistence type="predicted"/>
<dbReference type="Proteomes" id="UP001162162">
    <property type="component" value="Unassembled WGS sequence"/>
</dbReference>
<dbReference type="EMBL" id="JAPWTK010000090">
    <property type="protein sequence ID" value="KAJ8951106.1"/>
    <property type="molecule type" value="Genomic_DNA"/>
</dbReference>
<sequence length="264" mass="31423">MYPNRTQTDFNFFKNLYDRLGETGYFRPKRDSAGRPKTLNPEQEEEILVRVAENPELSTIRIAMETGVNKSTVWKGFILITLRLCKICYKLIFQPYWILPICVHFNRIQQNADPMFLNKVLLTTFTHRGVFNFRNKQTCYVNDISNTSFKINVWCDVIDNKLLDPFELPTNLNGELYLDFPQTHYDKICYRWIGHGSQMPWPARSLDFSPLDFDVWGYMKSLVYEHEIKTREELWQKINNAAISLRNEQLFFKIKPSFNKRVHK</sequence>
<dbReference type="GO" id="GO:0005634">
    <property type="term" value="C:nucleus"/>
    <property type="evidence" value="ECO:0007669"/>
    <property type="project" value="UniProtKB-SubCell"/>
</dbReference>
<reference evidence="2" key="1">
    <citation type="journal article" date="2023" name="Insect Mol. Biol.">
        <title>Genome sequencing provides insights into the evolution of gene families encoding plant cell wall-degrading enzymes in longhorned beetles.</title>
        <authorList>
            <person name="Shin N.R."/>
            <person name="Okamura Y."/>
            <person name="Kirsch R."/>
            <person name="Pauchet Y."/>
        </authorList>
    </citation>
    <scope>NUCLEOTIDE SEQUENCE</scope>
    <source>
        <strain evidence="2">AMC_N1</strain>
    </source>
</reference>
<dbReference type="InterPro" id="IPR009057">
    <property type="entry name" value="Homeodomain-like_sf"/>
</dbReference>
<organism evidence="2 3">
    <name type="scientific">Aromia moschata</name>
    <dbReference type="NCBI Taxonomy" id="1265417"/>
    <lineage>
        <taxon>Eukaryota</taxon>
        <taxon>Metazoa</taxon>
        <taxon>Ecdysozoa</taxon>
        <taxon>Arthropoda</taxon>
        <taxon>Hexapoda</taxon>
        <taxon>Insecta</taxon>
        <taxon>Pterygota</taxon>
        <taxon>Neoptera</taxon>
        <taxon>Endopterygota</taxon>
        <taxon>Coleoptera</taxon>
        <taxon>Polyphaga</taxon>
        <taxon>Cucujiformia</taxon>
        <taxon>Chrysomeloidea</taxon>
        <taxon>Cerambycidae</taxon>
        <taxon>Cerambycinae</taxon>
        <taxon>Callichromatini</taxon>
        <taxon>Aromia</taxon>
    </lineage>
</organism>
<gene>
    <name evidence="2" type="ORF">NQ318_003804</name>
</gene>
<dbReference type="GO" id="GO:0003676">
    <property type="term" value="F:nucleic acid binding"/>
    <property type="evidence" value="ECO:0007669"/>
    <property type="project" value="InterPro"/>
</dbReference>
<dbReference type="PANTHER" id="PTHR47326:SF1">
    <property type="entry name" value="HTH PSQ-TYPE DOMAIN-CONTAINING PROTEIN"/>
    <property type="match status" value="1"/>
</dbReference>
<comment type="subcellular location">
    <subcellularLocation>
        <location evidence="1">Nucleus</location>
    </subcellularLocation>
</comment>
<dbReference type="InterPro" id="IPR036397">
    <property type="entry name" value="RNaseH_sf"/>
</dbReference>
<evidence type="ECO:0000313" key="2">
    <source>
        <dbReference type="EMBL" id="KAJ8951106.1"/>
    </source>
</evidence>
<evidence type="ECO:0000313" key="3">
    <source>
        <dbReference type="Proteomes" id="UP001162162"/>
    </source>
</evidence>
<dbReference type="SUPFAM" id="SSF46689">
    <property type="entry name" value="Homeodomain-like"/>
    <property type="match status" value="1"/>
</dbReference>
<dbReference type="AlphaFoldDB" id="A0AAV8YIL4"/>
<keyword evidence="3" id="KW-1185">Reference proteome</keyword>
<evidence type="ECO:0008006" key="4">
    <source>
        <dbReference type="Google" id="ProtNLM"/>
    </source>
</evidence>